<feature type="transmembrane region" description="Helical" evidence="1">
    <location>
        <begin position="152"/>
        <end position="185"/>
    </location>
</feature>
<feature type="transmembrane region" description="Helical" evidence="1">
    <location>
        <begin position="191"/>
        <end position="212"/>
    </location>
</feature>
<sequence length="588" mass="62632">MLALVLASLCLLRWLLLLCSAGLDLTDEGFYLHWLSEPANYPSSVSQFGFVYHPLYKLLGGDIALLRSANLLISLVLGWGLCFAIMQQVCHPWSSASWRTCVAVIGCAFVVATASLSFFALWQPTPNYNSLVFQALMIVATGLVLMRRSSLLAWLLIGIGGGAAFLGKPTSAVAAAVVVLLYAAIAGRLEIRGLVVAAFTAMMVLAGAALLIDGSVFDFIERNRAGLELGNLVLPLQAGALNSFRWDFLHFSDELSARFDYVALAYLTLTTVCCAVTRPARVSAALIISLGSALSVLVLVGSVSNEISNEPAEPYLFLAGAIGIAASAVVLGSRTWPSREALAIVCAFSLLPFAFVVGTNTNGWMGAGRAGFFWLLIGLVVASSLSVARRTWHPLLAVGSLSLLGTTIILYLATEHPYRQLEPLRSQQHAVEVGTMRSQLRLSGQGAELISSLHRLTAASGFEAGQPVLDLTGVSPGLLYAVGARPLGVAWTLGGYPGTLDFVTAGLRWESCAAIGASWILSAPEQPDSIAPDFLRKFGMDIGTDYQEVGSIDSVLFFAPASKIKYRLLKPVRSPAEASLACERDRGK</sequence>
<dbReference type="Proteomes" id="UP000290819">
    <property type="component" value="Unassembled WGS sequence"/>
</dbReference>
<keyword evidence="1" id="KW-1133">Transmembrane helix</keyword>
<dbReference type="EMBL" id="MZXW01000050">
    <property type="protein sequence ID" value="RXT36756.1"/>
    <property type="molecule type" value="Genomic_DNA"/>
</dbReference>
<accession>A0A4Q1UML3</accession>
<evidence type="ECO:0000256" key="1">
    <source>
        <dbReference type="SAM" id="Phobius"/>
    </source>
</evidence>
<feature type="transmembrane region" description="Helical" evidence="1">
    <location>
        <begin position="371"/>
        <end position="388"/>
    </location>
</feature>
<evidence type="ECO:0008006" key="4">
    <source>
        <dbReference type="Google" id="ProtNLM"/>
    </source>
</evidence>
<keyword evidence="1" id="KW-0472">Membrane</keyword>
<feature type="transmembrane region" description="Helical" evidence="1">
    <location>
        <begin position="98"/>
        <end position="122"/>
    </location>
</feature>
<gene>
    <name evidence="2" type="ORF">B5V03_34585</name>
</gene>
<reference evidence="2 3" key="1">
    <citation type="submission" date="2017-03" db="EMBL/GenBank/DDBJ databases">
        <authorList>
            <person name="Safronova V.I."/>
            <person name="Sazanova A.L."/>
            <person name="Chirak E.R."/>
        </authorList>
    </citation>
    <scope>NUCLEOTIDE SEQUENCE [LARGE SCALE GENOMIC DNA]</scope>
    <source>
        <strain evidence="2 3">Opo-243</strain>
    </source>
</reference>
<feature type="transmembrane region" description="Helical" evidence="1">
    <location>
        <begin position="395"/>
        <end position="413"/>
    </location>
</feature>
<organism evidence="2 3">
    <name type="scientific">Bradyrhizobium betae</name>
    <dbReference type="NCBI Taxonomy" id="244734"/>
    <lineage>
        <taxon>Bacteria</taxon>
        <taxon>Pseudomonadati</taxon>
        <taxon>Pseudomonadota</taxon>
        <taxon>Alphaproteobacteria</taxon>
        <taxon>Hyphomicrobiales</taxon>
        <taxon>Nitrobacteraceae</taxon>
        <taxon>Bradyrhizobium</taxon>
    </lineage>
</organism>
<name>A0A4Q1UML3_9BRAD</name>
<keyword evidence="3" id="KW-1185">Reference proteome</keyword>
<proteinExistence type="predicted"/>
<feature type="transmembrane region" description="Helical" evidence="1">
    <location>
        <begin position="284"/>
        <end position="303"/>
    </location>
</feature>
<feature type="transmembrane region" description="Helical" evidence="1">
    <location>
        <begin position="128"/>
        <end position="145"/>
    </location>
</feature>
<protein>
    <recommendedName>
        <fullName evidence="4">Glycosyltransferase RgtA/B/C/D-like domain-containing protein</fullName>
    </recommendedName>
</protein>
<dbReference type="AlphaFoldDB" id="A0A4Q1UML3"/>
<evidence type="ECO:0000313" key="2">
    <source>
        <dbReference type="EMBL" id="RXT36756.1"/>
    </source>
</evidence>
<feature type="transmembrane region" description="Helical" evidence="1">
    <location>
        <begin position="341"/>
        <end position="359"/>
    </location>
</feature>
<feature type="transmembrane region" description="Helical" evidence="1">
    <location>
        <begin position="315"/>
        <end position="334"/>
    </location>
</feature>
<feature type="transmembrane region" description="Helical" evidence="1">
    <location>
        <begin position="64"/>
        <end position="86"/>
    </location>
</feature>
<comment type="caution">
    <text evidence="2">The sequence shown here is derived from an EMBL/GenBank/DDBJ whole genome shotgun (WGS) entry which is preliminary data.</text>
</comment>
<keyword evidence="1" id="KW-0812">Transmembrane</keyword>
<evidence type="ECO:0000313" key="3">
    <source>
        <dbReference type="Proteomes" id="UP000290819"/>
    </source>
</evidence>